<proteinExistence type="predicted"/>
<evidence type="ECO:0000256" key="1">
    <source>
        <dbReference type="ARBA" id="ARBA00022664"/>
    </source>
</evidence>
<evidence type="ECO:0000313" key="7">
    <source>
        <dbReference type="EMBL" id="KAJ0226215.1"/>
    </source>
</evidence>
<dbReference type="GO" id="GO:0003729">
    <property type="term" value="F:mRNA binding"/>
    <property type="evidence" value="ECO:0000318"/>
    <property type="project" value="GO_Central"/>
</dbReference>
<evidence type="ECO:0000256" key="3">
    <source>
        <dbReference type="ARBA" id="ARBA00023187"/>
    </source>
</evidence>
<dbReference type="GO" id="GO:0006397">
    <property type="term" value="P:mRNA processing"/>
    <property type="evidence" value="ECO:0007669"/>
    <property type="project" value="UniProtKB-KW"/>
</dbReference>
<dbReference type="GO" id="GO:0005681">
    <property type="term" value="C:spliceosomal complex"/>
    <property type="evidence" value="ECO:0007669"/>
    <property type="project" value="UniProtKB-KW"/>
</dbReference>
<dbReference type="InterPro" id="IPR050907">
    <property type="entry name" value="SRSF"/>
</dbReference>
<dbReference type="CDD" id="cd00590">
    <property type="entry name" value="RRM_SF"/>
    <property type="match status" value="1"/>
</dbReference>
<gene>
    <name evidence="7" type="ORF">LSAT_V11C100030030</name>
</gene>
<feature type="compositionally biased region" description="Acidic residues" evidence="5">
    <location>
        <begin position="326"/>
        <end position="347"/>
    </location>
</feature>
<dbReference type="InterPro" id="IPR012677">
    <property type="entry name" value="Nucleotide-bd_a/b_plait_sf"/>
</dbReference>
<evidence type="ECO:0000313" key="8">
    <source>
        <dbReference type="Proteomes" id="UP000235145"/>
    </source>
</evidence>
<name>A0A9R1WNZ9_LACSA</name>
<dbReference type="GO" id="GO:0016607">
    <property type="term" value="C:nuclear speck"/>
    <property type="evidence" value="ECO:0000318"/>
    <property type="project" value="GO_Central"/>
</dbReference>
<dbReference type="AlphaFoldDB" id="A0A9R1WNZ9"/>
<evidence type="ECO:0000256" key="4">
    <source>
        <dbReference type="PROSITE-ProRule" id="PRU00176"/>
    </source>
</evidence>
<dbReference type="PROSITE" id="PS50102">
    <property type="entry name" value="RRM"/>
    <property type="match status" value="1"/>
</dbReference>
<keyword evidence="2" id="KW-0747">Spliceosome</keyword>
<feature type="compositionally biased region" description="Low complexity" evidence="5">
    <location>
        <begin position="313"/>
        <end position="325"/>
    </location>
</feature>
<evidence type="ECO:0000256" key="2">
    <source>
        <dbReference type="ARBA" id="ARBA00022728"/>
    </source>
</evidence>
<organism evidence="7 8">
    <name type="scientific">Lactuca sativa</name>
    <name type="common">Garden lettuce</name>
    <dbReference type="NCBI Taxonomy" id="4236"/>
    <lineage>
        <taxon>Eukaryota</taxon>
        <taxon>Viridiplantae</taxon>
        <taxon>Streptophyta</taxon>
        <taxon>Embryophyta</taxon>
        <taxon>Tracheophyta</taxon>
        <taxon>Spermatophyta</taxon>
        <taxon>Magnoliopsida</taxon>
        <taxon>eudicotyledons</taxon>
        <taxon>Gunneridae</taxon>
        <taxon>Pentapetalae</taxon>
        <taxon>asterids</taxon>
        <taxon>campanulids</taxon>
        <taxon>Asterales</taxon>
        <taxon>Asteraceae</taxon>
        <taxon>Cichorioideae</taxon>
        <taxon>Cichorieae</taxon>
        <taxon>Lactucinae</taxon>
        <taxon>Lactuca</taxon>
    </lineage>
</organism>
<dbReference type="InterPro" id="IPR035979">
    <property type="entry name" value="RBD_domain_sf"/>
</dbReference>
<evidence type="ECO:0000259" key="6">
    <source>
        <dbReference type="PROSITE" id="PS50102"/>
    </source>
</evidence>
<dbReference type="GO" id="GO:0008380">
    <property type="term" value="P:RNA splicing"/>
    <property type="evidence" value="ECO:0007669"/>
    <property type="project" value="UniProtKB-KW"/>
</dbReference>
<sequence>MEAGDWQEARRRRWRKTLRNDEQPRWNHAGVTTMFVSNLPEESRKDSLKKLFAKYREVVDVYMAMKRDVNKKPFAFVRFKKTDNERQLEKNLQGITFERRKLGINIARFARKLAEDSLDRRMENKQNQCRFPTVNRWHGRVNRSFAEVVASSNKSRKWVPPENQKKVDPIKIIDDSPLKGWMRSKQTLIGELHSFDHLEKALYSFKNCDGSECKLKYLGGLRIRVKFINEISREAFMRGWTEWFRSVDSGDVASFNFERIACLKIMGLPPELWSEVNFLIIAESVGRVIVPFEVDQSNTNLSYGKVGVLTSTLSTLSSEPSPEESSSSEDGGEDEEEDAEADDEDEHVSDTILIKNCNTELEEEEIGTDETEEVMESNGGILIKNKFDNNCSPVEALSPADMATDENIDEDGNVTPWELQGLQLNLDAGGNCQPGSNNYETTHEMAVNGYLTQNLETRNVGLEDMPNCLMQNLNRSGCFGPFSNNLGEKANRTNRQPGPQGSIR</sequence>
<comment type="caution">
    <text evidence="7">The sequence shown here is derived from an EMBL/GenBank/DDBJ whole genome shotgun (WGS) entry which is preliminary data.</text>
</comment>
<dbReference type="SUPFAM" id="SSF54928">
    <property type="entry name" value="RNA-binding domain, RBD"/>
    <property type="match status" value="1"/>
</dbReference>
<dbReference type="Pfam" id="PF00076">
    <property type="entry name" value="RRM_1"/>
    <property type="match status" value="1"/>
</dbReference>
<keyword evidence="3" id="KW-0508">mRNA splicing</keyword>
<feature type="region of interest" description="Disordered" evidence="5">
    <location>
        <begin position="313"/>
        <end position="353"/>
    </location>
</feature>
<accession>A0A9R1WNZ9</accession>
<keyword evidence="1" id="KW-0507">mRNA processing</keyword>
<feature type="compositionally biased region" description="Polar residues" evidence="5">
    <location>
        <begin position="493"/>
        <end position="504"/>
    </location>
</feature>
<keyword evidence="4" id="KW-0694">RNA-binding</keyword>
<dbReference type="EMBL" id="NBSK02000001">
    <property type="protein sequence ID" value="KAJ0226215.1"/>
    <property type="molecule type" value="Genomic_DNA"/>
</dbReference>
<dbReference type="PANTHER" id="PTHR23147">
    <property type="entry name" value="SERINE/ARGININE RICH SPLICING FACTOR"/>
    <property type="match status" value="1"/>
</dbReference>
<dbReference type="SMART" id="SM00360">
    <property type="entry name" value="RRM"/>
    <property type="match status" value="1"/>
</dbReference>
<evidence type="ECO:0000256" key="5">
    <source>
        <dbReference type="SAM" id="MobiDB-lite"/>
    </source>
</evidence>
<dbReference type="GO" id="GO:0000381">
    <property type="term" value="P:regulation of alternative mRNA splicing, via spliceosome"/>
    <property type="evidence" value="ECO:0000318"/>
    <property type="project" value="GO_Central"/>
</dbReference>
<dbReference type="Gene3D" id="3.30.70.330">
    <property type="match status" value="1"/>
</dbReference>
<feature type="region of interest" description="Disordered" evidence="5">
    <location>
        <begin position="484"/>
        <end position="504"/>
    </location>
</feature>
<reference evidence="7 8" key="1">
    <citation type="journal article" date="2017" name="Nat. Commun.">
        <title>Genome assembly with in vitro proximity ligation data and whole-genome triplication in lettuce.</title>
        <authorList>
            <person name="Reyes-Chin-Wo S."/>
            <person name="Wang Z."/>
            <person name="Yang X."/>
            <person name="Kozik A."/>
            <person name="Arikit S."/>
            <person name="Song C."/>
            <person name="Xia L."/>
            <person name="Froenicke L."/>
            <person name="Lavelle D.O."/>
            <person name="Truco M.J."/>
            <person name="Xia R."/>
            <person name="Zhu S."/>
            <person name="Xu C."/>
            <person name="Xu H."/>
            <person name="Xu X."/>
            <person name="Cox K."/>
            <person name="Korf I."/>
            <person name="Meyers B.C."/>
            <person name="Michelmore R.W."/>
        </authorList>
    </citation>
    <scope>NUCLEOTIDE SEQUENCE [LARGE SCALE GENOMIC DNA]</scope>
    <source>
        <strain evidence="8">cv. Salinas</strain>
        <tissue evidence="7">Seedlings</tissue>
    </source>
</reference>
<protein>
    <recommendedName>
        <fullName evidence="6">RRM domain-containing protein</fullName>
    </recommendedName>
</protein>
<dbReference type="InterPro" id="IPR000504">
    <property type="entry name" value="RRM_dom"/>
</dbReference>
<keyword evidence="8" id="KW-1185">Reference proteome</keyword>
<feature type="domain" description="RRM" evidence="6">
    <location>
        <begin position="32"/>
        <end position="109"/>
    </location>
</feature>
<dbReference type="Proteomes" id="UP000235145">
    <property type="component" value="Unassembled WGS sequence"/>
</dbReference>